<gene>
    <name evidence="2" type="ORF">IRY55_04050</name>
</gene>
<protein>
    <submittedName>
        <fullName evidence="2">Uncharacterized protein</fullName>
    </submittedName>
</protein>
<keyword evidence="1" id="KW-1133">Transmembrane helix</keyword>
<name>A0A8J7GKG9_9BACL</name>
<dbReference type="EMBL" id="JADKPV010000001">
    <property type="protein sequence ID" value="MBF4500528.1"/>
    <property type="molecule type" value="Genomic_DNA"/>
</dbReference>
<sequence length="107" mass="12720">MSFVYDLFLWIVLVSVYLYIRSAFPSFKGKRGIPFLLLILAFAVLIGLGQSETIRITYGYAVSRIVFIVLLFIYSIVEWFIYRNHEKKKAVKRRQMKQRHRLPSSRK</sequence>
<keyword evidence="1" id="KW-0472">Membrane</keyword>
<evidence type="ECO:0000313" key="2">
    <source>
        <dbReference type="EMBL" id="MBF4500528.1"/>
    </source>
</evidence>
<feature type="transmembrane region" description="Helical" evidence="1">
    <location>
        <begin position="61"/>
        <end position="82"/>
    </location>
</feature>
<keyword evidence="3" id="KW-1185">Reference proteome</keyword>
<accession>A0A8J7GKG9</accession>
<dbReference type="RefSeq" id="WP_194561964.1">
    <property type="nucleotide sequence ID" value="NZ_JADKPV010000001.1"/>
</dbReference>
<comment type="caution">
    <text evidence="2">The sequence shown here is derived from an EMBL/GenBank/DDBJ whole genome shotgun (WGS) entry which is preliminary data.</text>
</comment>
<dbReference type="Proteomes" id="UP000622653">
    <property type="component" value="Unassembled WGS sequence"/>
</dbReference>
<proteinExistence type="predicted"/>
<evidence type="ECO:0000313" key="3">
    <source>
        <dbReference type="Proteomes" id="UP000622653"/>
    </source>
</evidence>
<feature type="transmembrane region" description="Helical" evidence="1">
    <location>
        <begin position="31"/>
        <end position="49"/>
    </location>
</feature>
<feature type="transmembrane region" description="Helical" evidence="1">
    <location>
        <begin position="7"/>
        <end position="24"/>
    </location>
</feature>
<reference evidence="2" key="1">
    <citation type="submission" date="2020-11" db="EMBL/GenBank/DDBJ databases">
        <title>Multidrug resistant novel bacterium Savagea serpentis sp. nov., isolated from the scats of a vine snake (Ahaetulla nasuta).</title>
        <authorList>
            <person name="Venkata Ramana V."/>
            <person name="Vikas Patil S."/>
            <person name="Yogita Lugani V."/>
        </authorList>
    </citation>
    <scope>NUCLEOTIDE SEQUENCE</scope>
    <source>
        <strain evidence="2">SN6</strain>
    </source>
</reference>
<keyword evidence="1" id="KW-0812">Transmembrane</keyword>
<evidence type="ECO:0000256" key="1">
    <source>
        <dbReference type="SAM" id="Phobius"/>
    </source>
</evidence>
<dbReference type="AlphaFoldDB" id="A0A8J7GKG9"/>
<organism evidence="2 3">
    <name type="scientific">Savagea serpentis</name>
    <dbReference type="NCBI Taxonomy" id="2785297"/>
    <lineage>
        <taxon>Bacteria</taxon>
        <taxon>Bacillati</taxon>
        <taxon>Bacillota</taxon>
        <taxon>Bacilli</taxon>
        <taxon>Bacillales</taxon>
        <taxon>Caryophanaceae</taxon>
        <taxon>Savagea</taxon>
    </lineage>
</organism>